<sequence>MQIFIGIMIPFVGTAAGAFCVFFLRHALHPKVQKALLGFASGVMVAASVWSLLIPAMDMSAGMGRLAFVPASVGFLLGIGFLLLLDNIIPHLHMDASEPEGPRGQWKKSTMLVLAVTLHNIPEGMAVGVTFAGLMAEGGASITLAGALALSLGIAIQNFPEGAIISLPLKEAAGKKKAFLYGMLSGIVEPMGAALMLLLSDYLGPSLPYLLALAAGAMLYVVVEELIPESAEGEHSNAATLGFAFGFVVMMILDVALG</sequence>
<keyword evidence="5" id="KW-0862">Zinc</keyword>
<feature type="transmembrane region" description="Helical" evidence="8">
    <location>
        <begin position="179"/>
        <end position="200"/>
    </location>
</feature>
<reference evidence="9" key="2">
    <citation type="submission" date="2021-04" db="EMBL/GenBank/DDBJ databases">
        <authorList>
            <person name="Gilroy R."/>
        </authorList>
    </citation>
    <scope>NUCLEOTIDE SEQUENCE</scope>
    <source>
        <strain evidence="9">CHK180-15479</strain>
    </source>
</reference>
<feature type="transmembrane region" description="Helical" evidence="8">
    <location>
        <begin position="110"/>
        <end position="134"/>
    </location>
</feature>
<accession>A0A9D2N0Y8</accession>
<proteinExistence type="inferred from homology"/>
<feature type="transmembrane region" description="Helical" evidence="8">
    <location>
        <begin position="239"/>
        <end position="257"/>
    </location>
</feature>
<evidence type="ECO:0000313" key="9">
    <source>
        <dbReference type="EMBL" id="HJC06402.1"/>
    </source>
</evidence>
<evidence type="ECO:0000256" key="8">
    <source>
        <dbReference type="SAM" id="Phobius"/>
    </source>
</evidence>
<keyword evidence="3" id="KW-1003">Cell membrane</keyword>
<evidence type="ECO:0000256" key="2">
    <source>
        <dbReference type="ARBA" id="ARBA00006939"/>
    </source>
</evidence>
<feature type="transmembrane region" description="Helical" evidence="8">
    <location>
        <begin position="206"/>
        <end position="227"/>
    </location>
</feature>
<gene>
    <name evidence="9" type="ORF">H9704_09650</name>
</gene>
<keyword evidence="4 8" id="KW-0812">Transmembrane</keyword>
<organism evidence="9 10">
    <name type="scientific">Candidatus Enterocloster excrementipullorum</name>
    <dbReference type="NCBI Taxonomy" id="2838559"/>
    <lineage>
        <taxon>Bacteria</taxon>
        <taxon>Bacillati</taxon>
        <taxon>Bacillota</taxon>
        <taxon>Clostridia</taxon>
        <taxon>Lachnospirales</taxon>
        <taxon>Lachnospiraceae</taxon>
        <taxon>Enterocloster</taxon>
    </lineage>
</organism>
<dbReference type="Proteomes" id="UP000823910">
    <property type="component" value="Unassembled WGS sequence"/>
</dbReference>
<evidence type="ECO:0000256" key="4">
    <source>
        <dbReference type="ARBA" id="ARBA00022692"/>
    </source>
</evidence>
<dbReference type="GO" id="GO:0005385">
    <property type="term" value="F:zinc ion transmembrane transporter activity"/>
    <property type="evidence" value="ECO:0007669"/>
    <property type="project" value="TreeGrafter"/>
</dbReference>
<feature type="transmembrane region" description="Helical" evidence="8">
    <location>
        <begin position="6"/>
        <end position="24"/>
    </location>
</feature>
<dbReference type="PANTHER" id="PTHR11040">
    <property type="entry name" value="ZINC/IRON TRANSPORTER"/>
    <property type="match status" value="1"/>
</dbReference>
<dbReference type="GO" id="GO:0005886">
    <property type="term" value="C:plasma membrane"/>
    <property type="evidence" value="ECO:0007669"/>
    <property type="project" value="UniProtKB-SubCell"/>
</dbReference>
<reference evidence="9" key="1">
    <citation type="journal article" date="2021" name="PeerJ">
        <title>Extensive microbial diversity within the chicken gut microbiome revealed by metagenomics and culture.</title>
        <authorList>
            <person name="Gilroy R."/>
            <person name="Ravi A."/>
            <person name="Getino M."/>
            <person name="Pursley I."/>
            <person name="Horton D.L."/>
            <person name="Alikhan N.F."/>
            <person name="Baker D."/>
            <person name="Gharbi K."/>
            <person name="Hall N."/>
            <person name="Watson M."/>
            <person name="Adriaenssens E.M."/>
            <person name="Foster-Nyarko E."/>
            <person name="Jarju S."/>
            <person name="Secka A."/>
            <person name="Antonio M."/>
            <person name="Oren A."/>
            <person name="Chaudhuri R.R."/>
            <person name="La Ragione R."/>
            <person name="Hildebrand F."/>
            <person name="Pallen M.J."/>
        </authorList>
    </citation>
    <scope>NUCLEOTIDE SEQUENCE</scope>
    <source>
        <strain evidence="9">CHK180-15479</strain>
    </source>
</reference>
<evidence type="ECO:0000256" key="1">
    <source>
        <dbReference type="ARBA" id="ARBA00004651"/>
    </source>
</evidence>
<feature type="transmembrane region" description="Helical" evidence="8">
    <location>
        <begin position="66"/>
        <end position="89"/>
    </location>
</feature>
<evidence type="ECO:0000256" key="6">
    <source>
        <dbReference type="ARBA" id="ARBA00022989"/>
    </source>
</evidence>
<dbReference type="EMBL" id="DWWT01000047">
    <property type="protein sequence ID" value="HJC06402.1"/>
    <property type="molecule type" value="Genomic_DNA"/>
</dbReference>
<evidence type="ECO:0000256" key="5">
    <source>
        <dbReference type="ARBA" id="ARBA00022833"/>
    </source>
</evidence>
<evidence type="ECO:0000256" key="3">
    <source>
        <dbReference type="ARBA" id="ARBA00022475"/>
    </source>
</evidence>
<keyword evidence="7 8" id="KW-0472">Membrane</keyword>
<comment type="subcellular location">
    <subcellularLocation>
        <location evidence="1">Cell membrane</location>
        <topology evidence="1">Multi-pass membrane protein</topology>
    </subcellularLocation>
</comment>
<dbReference type="Pfam" id="PF02535">
    <property type="entry name" value="Zip"/>
    <property type="match status" value="1"/>
</dbReference>
<feature type="transmembrane region" description="Helical" evidence="8">
    <location>
        <begin position="140"/>
        <end position="159"/>
    </location>
</feature>
<comment type="caution">
    <text evidence="9">The sequence shown here is derived from an EMBL/GenBank/DDBJ whole genome shotgun (WGS) entry which is preliminary data.</text>
</comment>
<dbReference type="InterPro" id="IPR003689">
    <property type="entry name" value="ZIP"/>
</dbReference>
<dbReference type="PANTHER" id="PTHR11040:SF211">
    <property type="entry name" value="ZINC TRANSPORTER ZIP11"/>
    <property type="match status" value="1"/>
</dbReference>
<protein>
    <submittedName>
        <fullName evidence="9">ZIP family metal transporter</fullName>
    </submittedName>
</protein>
<dbReference type="AlphaFoldDB" id="A0A9D2N0Y8"/>
<feature type="transmembrane region" description="Helical" evidence="8">
    <location>
        <begin position="36"/>
        <end position="54"/>
    </location>
</feature>
<keyword evidence="6 8" id="KW-1133">Transmembrane helix</keyword>
<comment type="similarity">
    <text evidence="2">Belongs to the ZIP transporter (TC 2.A.5) family.</text>
</comment>
<evidence type="ECO:0000313" key="10">
    <source>
        <dbReference type="Proteomes" id="UP000823910"/>
    </source>
</evidence>
<evidence type="ECO:0000256" key="7">
    <source>
        <dbReference type="ARBA" id="ARBA00023136"/>
    </source>
</evidence>
<name>A0A9D2N0Y8_9FIRM</name>